<dbReference type="Proteomes" id="UP001211005">
    <property type="component" value="Chromosome"/>
</dbReference>
<keyword evidence="2" id="KW-1185">Reference proteome</keyword>
<name>A0ABY7LP03_9BACT</name>
<dbReference type="RefSeq" id="WP_269559031.1">
    <property type="nucleotide sequence ID" value="NZ_CP114767.1"/>
</dbReference>
<sequence length="48" mass="5089">MCANVVRLARQQGARRVVVAVGASHGQVLSELLRATPGVKVVSFNELT</sequence>
<proteinExistence type="predicted"/>
<evidence type="ECO:0000313" key="2">
    <source>
        <dbReference type="Proteomes" id="UP001211005"/>
    </source>
</evidence>
<reference evidence="1 2" key="1">
    <citation type="submission" date="2022-12" db="EMBL/GenBank/DDBJ databases">
        <title>Hymenobacter canadensis sp. nov. isolated from lake water of the Cambridge Bay, Canada.</title>
        <authorList>
            <person name="Kim W.H."/>
            <person name="Lee Y.M."/>
        </authorList>
    </citation>
    <scope>NUCLEOTIDE SEQUENCE [LARGE SCALE GENOMIC DNA]</scope>
    <source>
        <strain evidence="1 2">PAMC 29467</strain>
    </source>
</reference>
<evidence type="ECO:0000313" key="1">
    <source>
        <dbReference type="EMBL" id="WBA40945.1"/>
    </source>
</evidence>
<gene>
    <name evidence="1" type="ORF">O3303_14065</name>
</gene>
<accession>A0ABY7LP03</accession>
<protein>
    <submittedName>
        <fullName evidence="1">Uncharacterized protein</fullName>
    </submittedName>
</protein>
<dbReference type="EMBL" id="CP114767">
    <property type="protein sequence ID" value="WBA40945.1"/>
    <property type="molecule type" value="Genomic_DNA"/>
</dbReference>
<organism evidence="1 2">
    <name type="scientific">Hymenobacter canadensis</name>
    <dbReference type="NCBI Taxonomy" id="2999067"/>
    <lineage>
        <taxon>Bacteria</taxon>
        <taxon>Pseudomonadati</taxon>
        <taxon>Bacteroidota</taxon>
        <taxon>Cytophagia</taxon>
        <taxon>Cytophagales</taxon>
        <taxon>Hymenobacteraceae</taxon>
        <taxon>Hymenobacter</taxon>
    </lineage>
</organism>